<reference evidence="2 3" key="1">
    <citation type="journal article" date="2016" name="Sci. Rep.">
        <title>Metabolic traits of an uncultured archaeal lineage -MSBL1- from brine pools of the Red Sea.</title>
        <authorList>
            <person name="Mwirichia R."/>
            <person name="Alam I."/>
            <person name="Rashid M."/>
            <person name="Vinu M."/>
            <person name="Ba-Alawi W."/>
            <person name="Anthony Kamau A."/>
            <person name="Kamanda Ngugi D."/>
            <person name="Goker M."/>
            <person name="Klenk H.P."/>
            <person name="Bajic V."/>
            <person name="Stingl U."/>
        </authorList>
    </citation>
    <scope>NUCLEOTIDE SEQUENCE [LARGE SCALE GENOMIC DNA]</scope>
    <source>
        <strain evidence="2">SCGC-AAA382N08</strain>
    </source>
</reference>
<keyword evidence="1" id="KW-0812">Transmembrane</keyword>
<organism evidence="2 3">
    <name type="scientific">candidate division MSBL1 archaeon SCGC-AAA382N08</name>
    <dbReference type="NCBI Taxonomy" id="1698285"/>
    <lineage>
        <taxon>Archaea</taxon>
        <taxon>Methanobacteriati</taxon>
        <taxon>Methanobacteriota</taxon>
        <taxon>candidate division MSBL1</taxon>
    </lineage>
</organism>
<accession>A0A133VNS3</accession>
<dbReference type="EMBL" id="LHYJ01000028">
    <property type="protein sequence ID" value="KXB08088.1"/>
    <property type="molecule type" value="Genomic_DNA"/>
</dbReference>
<evidence type="ECO:0000313" key="3">
    <source>
        <dbReference type="Proteomes" id="UP000070175"/>
    </source>
</evidence>
<keyword evidence="1" id="KW-1133">Transmembrane helix</keyword>
<dbReference type="Proteomes" id="UP000070175">
    <property type="component" value="Unassembled WGS sequence"/>
</dbReference>
<comment type="caution">
    <text evidence="2">The sequence shown here is derived from an EMBL/GenBank/DDBJ whole genome shotgun (WGS) entry which is preliminary data.</text>
</comment>
<dbReference type="AlphaFoldDB" id="A0A133VNS3"/>
<name>A0A133VNS3_9EURY</name>
<evidence type="ECO:0000256" key="1">
    <source>
        <dbReference type="SAM" id="Phobius"/>
    </source>
</evidence>
<keyword evidence="1" id="KW-0472">Membrane</keyword>
<gene>
    <name evidence="2" type="ORF">AKJ56_01880</name>
</gene>
<proteinExistence type="predicted"/>
<feature type="transmembrane region" description="Helical" evidence="1">
    <location>
        <begin position="58"/>
        <end position="75"/>
    </location>
</feature>
<evidence type="ECO:0000313" key="2">
    <source>
        <dbReference type="EMBL" id="KXB08088.1"/>
    </source>
</evidence>
<keyword evidence="3" id="KW-1185">Reference proteome</keyword>
<protein>
    <submittedName>
        <fullName evidence="2">Uncharacterized protein</fullName>
    </submittedName>
</protein>
<sequence length="85" mass="9504">MGVGTRTPTPLPRGPSSVHLVRQLLLSFLRPEAHELRELLLTFPYPVDGNPIEESVKILLEFFGVGVAFGVANLTKKYKNWCGKR</sequence>